<protein>
    <recommendedName>
        <fullName evidence="3">Major capsid protein</fullName>
    </recommendedName>
</protein>
<keyword evidence="2" id="KW-1185">Reference proteome</keyword>
<reference evidence="1" key="1">
    <citation type="submission" date="2022-07" db="EMBL/GenBank/DDBJ databases">
        <title>Taxonomy of Novel Oxalotrophic and Methylotrophic Bacteria.</title>
        <authorList>
            <person name="Sahin N."/>
            <person name="Tani A."/>
        </authorList>
    </citation>
    <scope>NUCLEOTIDE SEQUENCE</scope>
    <source>
        <strain evidence="1">Y10</strain>
    </source>
</reference>
<dbReference type="EMBL" id="BRVO01000001">
    <property type="protein sequence ID" value="GLB47756.1"/>
    <property type="molecule type" value="Genomic_DNA"/>
</dbReference>
<accession>A0ABQ5MEM3</accession>
<gene>
    <name evidence="1" type="ORF">Y10_01240</name>
</gene>
<evidence type="ECO:0008006" key="3">
    <source>
        <dbReference type="Google" id="ProtNLM"/>
    </source>
</evidence>
<sequence>MELKSAFQELATDERFIQDSRDIIKNDLFYQPTDSFFTIVPGIKGGQQVAAMKGFEYITTASQGCGGDGISPSFPAFSQTWNPKLQEVKVSYCYDDFMGHFTQWALANGYAVKDLGQTELALFLQDLIVKAMQLDLQRMVLMADADIENQDILTDEATYAPFYNTIDKGLLPTLQYLKTLPEFADKFVSLDKNAAATVTEQYNLSSEYALDIYEAITDQYDFEGDVLLSSNRLFKNYTKWIKRANGYGVQSNIDDTLKGIKEASIDGEQILPLVNYDRWRASDFTVGDPAAIHLPHFALFTKKEYLQVGIDDASALENLTFEYIGGSEETFWIKGNYMLDFKMVNPYALKAAF</sequence>
<dbReference type="RefSeq" id="WP_281763423.1">
    <property type="nucleotide sequence ID" value="NZ_BRVO01000001.1"/>
</dbReference>
<evidence type="ECO:0000313" key="1">
    <source>
        <dbReference type="EMBL" id="GLB47756.1"/>
    </source>
</evidence>
<proteinExistence type="predicted"/>
<name>A0ABQ5MEM3_9FLAO</name>
<evidence type="ECO:0000313" key="2">
    <source>
        <dbReference type="Proteomes" id="UP001143543"/>
    </source>
</evidence>
<organism evidence="1 2">
    <name type="scientific">Neptunitalea lumnitzerae</name>
    <dbReference type="NCBI Taxonomy" id="2965509"/>
    <lineage>
        <taxon>Bacteria</taxon>
        <taxon>Pseudomonadati</taxon>
        <taxon>Bacteroidota</taxon>
        <taxon>Flavobacteriia</taxon>
        <taxon>Flavobacteriales</taxon>
        <taxon>Flavobacteriaceae</taxon>
        <taxon>Neptunitalea</taxon>
    </lineage>
</organism>
<dbReference type="Proteomes" id="UP001143543">
    <property type="component" value="Unassembled WGS sequence"/>
</dbReference>
<comment type="caution">
    <text evidence="1">The sequence shown here is derived from an EMBL/GenBank/DDBJ whole genome shotgun (WGS) entry which is preliminary data.</text>
</comment>